<evidence type="ECO:0000256" key="2">
    <source>
        <dbReference type="ARBA" id="ARBA00004496"/>
    </source>
</evidence>
<evidence type="ECO:0000256" key="1">
    <source>
        <dbReference type="ARBA" id="ARBA00004123"/>
    </source>
</evidence>
<protein>
    <recommendedName>
        <fullName evidence="11">Ubiquitin-conjugating enzyme E2 Z</fullName>
        <ecNumber evidence="3">2.3.2.23</ecNumber>
    </recommendedName>
    <alternativeName>
        <fullName evidence="12">E2 ubiquitin-conjugating enzyme Z</fullName>
    </alternativeName>
    <alternativeName>
        <fullName evidence="14">Ubiquitin carrier protein Z</fullName>
    </alternativeName>
    <alternativeName>
        <fullName evidence="13">Ubiquitin-protein ligase Z</fullName>
    </alternativeName>
</protein>
<dbReference type="VEuPathDB" id="VectorBase:RSAN_026189"/>
<name>A0A9D4PCI2_RHISA</name>
<evidence type="ECO:0000256" key="12">
    <source>
        <dbReference type="ARBA" id="ARBA00041798"/>
    </source>
</evidence>
<keyword evidence="6" id="KW-0053">Apoptosis</keyword>
<keyword evidence="7" id="KW-0547">Nucleotide-binding</keyword>
<evidence type="ECO:0000256" key="11">
    <source>
        <dbReference type="ARBA" id="ARBA00039894"/>
    </source>
</evidence>
<sequence length="297" mass="33106">MYAASWYPKSIGNEAPSAACLLRIERDIEEIKADPLPGIFVSPEENDLSKLHAVVVGPSGTPYEGGFFHFFIKCPSSYPMQPPYVRLVNTDGGRVRFNPNFYAFGESEELAAVFLFPVDLSLSLPLSKLCLSILDTWSGPAWSPVQTIGTVLLSIQSLLNKEPYYNHPEQTRGILFDGSKSYNEKLRHETIRVAVCDAVEACLQDSPPCPPDLVAAILRTFAESYDKYEKKVEKRLYLTGTKMSGDQLGPNLEDAVFRYETLLTRLRELKERVKKHEDEKNANLNAHANAASASNGQ</sequence>
<keyword evidence="8" id="KW-0833">Ubl conjugation pathway</keyword>
<keyword evidence="4" id="KW-0963">Cytoplasm</keyword>
<keyword evidence="10" id="KW-0539">Nucleus</keyword>
<comment type="caution">
    <text evidence="17">The sequence shown here is derived from an EMBL/GenBank/DDBJ whole genome shotgun (WGS) entry which is preliminary data.</text>
</comment>
<evidence type="ECO:0000313" key="17">
    <source>
        <dbReference type="EMBL" id="KAH7935873.1"/>
    </source>
</evidence>
<dbReference type="AlphaFoldDB" id="A0A9D4PCI2"/>
<evidence type="ECO:0000256" key="3">
    <source>
        <dbReference type="ARBA" id="ARBA00012486"/>
    </source>
</evidence>
<feature type="domain" description="UBC core" evidence="16">
    <location>
        <begin position="19"/>
        <end position="195"/>
    </location>
</feature>
<evidence type="ECO:0000256" key="9">
    <source>
        <dbReference type="ARBA" id="ARBA00022840"/>
    </source>
</evidence>
<dbReference type="GO" id="GO:0006915">
    <property type="term" value="P:apoptotic process"/>
    <property type="evidence" value="ECO:0007669"/>
    <property type="project" value="UniProtKB-KW"/>
</dbReference>
<dbReference type="InterPro" id="IPR016135">
    <property type="entry name" value="UBQ-conjugating_enzyme/RWD"/>
</dbReference>
<dbReference type="PANTHER" id="PTHR46116:SF26">
    <property type="entry name" value="UBIQUITIN-CONJUGATING ENZYME E2 Z"/>
    <property type="match status" value="1"/>
</dbReference>
<keyword evidence="18" id="KW-1185">Reference proteome</keyword>
<feature type="compositionally biased region" description="Low complexity" evidence="15">
    <location>
        <begin position="282"/>
        <end position="297"/>
    </location>
</feature>
<evidence type="ECO:0000256" key="4">
    <source>
        <dbReference type="ARBA" id="ARBA00022490"/>
    </source>
</evidence>
<dbReference type="GO" id="GO:0005737">
    <property type="term" value="C:cytoplasm"/>
    <property type="evidence" value="ECO:0007669"/>
    <property type="project" value="UniProtKB-SubCell"/>
</dbReference>
<evidence type="ECO:0000313" key="18">
    <source>
        <dbReference type="Proteomes" id="UP000821837"/>
    </source>
</evidence>
<evidence type="ECO:0000259" key="16">
    <source>
        <dbReference type="PROSITE" id="PS50127"/>
    </source>
</evidence>
<gene>
    <name evidence="17" type="ORF">HPB52_014442</name>
</gene>
<dbReference type="Gene3D" id="3.10.110.10">
    <property type="entry name" value="Ubiquitin Conjugating Enzyme"/>
    <property type="match status" value="1"/>
</dbReference>
<accession>A0A9D4PCI2</accession>
<dbReference type="GO" id="GO:0004869">
    <property type="term" value="F:cysteine-type endopeptidase inhibitor activity"/>
    <property type="evidence" value="ECO:0007669"/>
    <property type="project" value="TreeGrafter"/>
</dbReference>
<keyword evidence="9" id="KW-0067">ATP-binding</keyword>
<proteinExistence type="predicted"/>
<evidence type="ECO:0000256" key="13">
    <source>
        <dbReference type="ARBA" id="ARBA00042316"/>
    </source>
</evidence>
<dbReference type="GO" id="GO:0061631">
    <property type="term" value="F:ubiquitin conjugating enzyme activity"/>
    <property type="evidence" value="ECO:0007669"/>
    <property type="project" value="UniProtKB-EC"/>
</dbReference>
<comment type="subcellular location">
    <subcellularLocation>
        <location evidence="2">Cytoplasm</location>
    </subcellularLocation>
    <subcellularLocation>
        <location evidence="1">Nucleus</location>
    </subcellularLocation>
</comment>
<dbReference type="EMBL" id="JABSTV010001255">
    <property type="protein sequence ID" value="KAH7935873.1"/>
    <property type="molecule type" value="Genomic_DNA"/>
</dbReference>
<evidence type="ECO:0000256" key="10">
    <source>
        <dbReference type="ARBA" id="ARBA00023242"/>
    </source>
</evidence>
<dbReference type="PROSITE" id="PS50127">
    <property type="entry name" value="UBC_2"/>
    <property type="match status" value="1"/>
</dbReference>
<dbReference type="GO" id="GO:0043066">
    <property type="term" value="P:negative regulation of apoptotic process"/>
    <property type="evidence" value="ECO:0007669"/>
    <property type="project" value="TreeGrafter"/>
</dbReference>
<dbReference type="PANTHER" id="PTHR46116">
    <property type="entry name" value="(E3-INDEPENDENT) E2 UBIQUITIN-CONJUGATING ENZYME"/>
    <property type="match status" value="1"/>
</dbReference>
<evidence type="ECO:0000256" key="6">
    <source>
        <dbReference type="ARBA" id="ARBA00022703"/>
    </source>
</evidence>
<evidence type="ECO:0000256" key="5">
    <source>
        <dbReference type="ARBA" id="ARBA00022679"/>
    </source>
</evidence>
<keyword evidence="5" id="KW-0808">Transferase</keyword>
<evidence type="ECO:0000256" key="15">
    <source>
        <dbReference type="SAM" id="MobiDB-lite"/>
    </source>
</evidence>
<reference evidence="17" key="1">
    <citation type="journal article" date="2020" name="Cell">
        <title>Large-Scale Comparative Analyses of Tick Genomes Elucidate Their Genetic Diversity and Vector Capacities.</title>
        <authorList>
            <consortium name="Tick Genome and Microbiome Consortium (TIGMIC)"/>
            <person name="Jia N."/>
            <person name="Wang J."/>
            <person name="Shi W."/>
            <person name="Du L."/>
            <person name="Sun Y."/>
            <person name="Zhan W."/>
            <person name="Jiang J.F."/>
            <person name="Wang Q."/>
            <person name="Zhang B."/>
            <person name="Ji P."/>
            <person name="Bell-Sakyi L."/>
            <person name="Cui X.M."/>
            <person name="Yuan T.T."/>
            <person name="Jiang B.G."/>
            <person name="Yang W.F."/>
            <person name="Lam T.T."/>
            <person name="Chang Q.C."/>
            <person name="Ding S.J."/>
            <person name="Wang X.J."/>
            <person name="Zhu J.G."/>
            <person name="Ruan X.D."/>
            <person name="Zhao L."/>
            <person name="Wei J.T."/>
            <person name="Ye R.Z."/>
            <person name="Que T.C."/>
            <person name="Du C.H."/>
            <person name="Zhou Y.H."/>
            <person name="Cheng J.X."/>
            <person name="Dai P.F."/>
            <person name="Guo W.B."/>
            <person name="Han X.H."/>
            <person name="Huang E.J."/>
            <person name="Li L.F."/>
            <person name="Wei W."/>
            <person name="Gao Y.C."/>
            <person name="Liu J.Z."/>
            <person name="Shao H.Z."/>
            <person name="Wang X."/>
            <person name="Wang C.C."/>
            <person name="Yang T.C."/>
            <person name="Huo Q.B."/>
            <person name="Li W."/>
            <person name="Chen H.Y."/>
            <person name="Chen S.E."/>
            <person name="Zhou L.G."/>
            <person name="Ni X.B."/>
            <person name="Tian J.H."/>
            <person name="Sheng Y."/>
            <person name="Liu T."/>
            <person name="Pan Y.S."/>
            <person name="Xia L.Y."/>
            <person name="Li J."/>
            <person name="Zhao F."/>
            <person name="Cao W.C."/>
        </authorList>
    </citation>
    <scope>NUCLEOTIDE SEQUENCE</scope>
    <source>
        <strain evidence="17">Rsan-2018</strain>
    </source>
</reference>
<feature type="region of interest" description="Disordered" evidence="15">
    <location>
        <begin position="276"/>
        <end position="297"/>
    </location>
</feature>
<dbReference type="InterPro" id="IPR000608">
    <property type="entry name" value="UBC"/>
</dbReference>
<dbReference type="Proteomes" id="UP000821837">
    <property type="component" value="Unassembled WGS sequence"/>
</dbReference>
<dbReference type="CDD" id="cd23809">
    <property type="entry name" value="UBCc_UBE2Z"/>
    <property type="match status" value="1"/>
</dbReference>
<evidence type="ECO:0000256" key="7">
    <source>
        <dbReference type="ARBA" id="ARBA00022741"/>
    </source>
</evidence>
<evidence type="ECO:0000256" key="8">
    <source>
        <dbReference type="ARBA" id="ARBA00022786"/>
    </source>
</evidence>
<dbReference type="SUPFAM" id="SSF54495">
    <property type="entry name" value="UBC-like"/>
    <property type="match status" value="1"/>
</dbReference>
<dbReference type="Pfam" id="PF00179">
    <property type="entry name" value="UQ_con"/>
    <property type="match status" value="1"/>
</dbReference>
<evidence type="ECO:0000256" key="14">
    <source>
        <dbReference type="ARBA" id="ARBA00042401"/>
    </source>
</evidence>
<dbReference type="EC" id="2.3.2.23" evidence="3"/>
<dbReference type="SMART" id="SM00212">
    <property type="entry name" value="UBCc"/>
    <property type="match status" value="1"/>
</dbReference>
<organism evidence="17 18">
    <name type="scientific">Rhipicephalus sanguineus</name>
    <name type="common">Brown dog tick</name>
    <name type="synonym">Ixodes sanguineus</name>
    <dbReference type="NCBI Taxonomy" id="34632"/>
    <lineage>
        <taxon>Eukaryota</taxon>
        <taxon>Metazoa</taxon>
        <taxon>Ecdysozoa</taxon>
        <taxon>Arthropoda</taxon>
        <taxon>Chelicerata</taxon>
        <taxon>Arachnida</taxon>
        <taxon>Acari</taxon>
        <taxon>Parasitiformes</taxon>
        <taxon>Ixodida</taxon>
        <taxon>Ixodoidea</taxon>
        <taxon>Ixodidae</taxon>
        <taxon>Rhipicephalinae</taxon>
        <taxon>Rhipicephalus</taxon>
        <taxon>Rhipicephalus</taxon>
    </lineage>
</organism>
<reference evidence="17" key="2">
    <citation type="submission" date="2021-09" db="EMBL/GenBank/DDBJ databases">
        <authorList>
            <person name="Jia N."/>
            <person name="Wang J."/>
            <person name="Shi W."/>
            <person name="Du L."/>
            <person name="Sun Y."/>
            <person name="Zhan W."/>
            <person name="Jiang J."/>
            <person name="Wang Q."/>
            <person name="Zhang B."/>
            <person name="Ji P."/>
            <person name="Sakyi L.B."/>
            <person name="Cui X."/>
            <person name="Yuan T."/>
            <person name="Jiang B."/>
            <person name="Yang W."/>
            <person name="Lam T.T.-Y."/>
            <person name="Chang Q."/>
            <person name="Ding S."/>
            <person name="Wang X."/>
            <person name="Zhu J."/>
            <person name="Ruan X."/>
            <person name="Zhao L."/>
            <person name="Wei J."/>
            <person name="Que T."/>
            <person name="Du C."/>
            <person name="Cheng J."/>
            <person name="Dai P."/>
            <person name="Han X."/>
            <person name="Huang E."/>
            <person name="Gao Y."/>
            <person name="Liu J."/>
            <person name="Shao H."/>
            <person name="Ye R."/>
            <person name="Li L."/>
            <person name="Wei W."/>
            <person name="Wang X."/>
            <person name="Wang C."/>
            <person name="Huo Q."/>
            <person name="Li W."/>
            <person name="Guo W."/>
            <person name="Chen H."/>
            <person name="Chen S."/>
            <person name="Zhou L."/>
            <person name="Zhou L."/>
            <person name="Ni X."/>
            <person name="Tian J."/>
            <person name="Zhou Y."/>
            <person name="Sheng Y."/>
            <person name="Liu T."/>
            <person name="Pan Y."/>
            <person name="Xia L."/>
            <person name="Li J."/>
            <person name="Zhao F."/>
            <person name="Cao W."/>
        </authorList>
    </citation>
    <scope>NUCLEOTIDE SEQUENCE</scope>
    <source>
        <strain evidence="17">Rsan-2018</strain>
        <tissue evidence="17">Larvae</tissue>
    </source>
</reference>
<dbReference type="GO" id="GO:0005524">
    <property type="term" value="F:ATP binding"/>
    <property type="evidence" value="ECO:0007669"/>
    <property type="project" value="UniProtKB-KW"/>
</dbReference>
<dbReference type="GO" id="GO:0005634">
    <property type="term" value="C:nucleus"/>
    <property type="evidence" value="ECO:0007669"/>
    <property type="project" value="UniProtKB-SubCell"/>
</dbReference>